<evidence type="ECO:0000313" key="3">
    <source>
        <dbReference type="Proteomes" id="UP001317963"/>
    </source>
</evidence>
<name>A0ABY6Q6R0_9GAMM</name>
<keyword evidence="3" id="KW-1185">Reference proteome</keyword>
<dbReference type="Pfam" id="PF00004">
    <property type="entry name" value="AAA"/>
    <property type="match status" value="1"/>
</dbReference>
<proteinExistence type="predicted"/>
<dbReference type="Gene3D" id="3.40.50.300">
    <property type="entry name" value="P-loop containing nucleotide triphosphate hydrolases"/>
    <property type="match status" value="1"/>
</dbReference>
<accession>A0ABY6Q6R0</accession>
<evidence type="ECO:0000313" key="2">
    <source>
        <dbReference type="EMBL" id="UZP74967.1"/>
    </source>
</evidence>
<dbReference type="SUPFAM" id="SSF52540">
    <property type="entry name" value="P-loop containing nucleoside triphosphate hydrolases"/>
    <property type="match status" value="1"/>
</dbReference>
<dbReference type="InterPro" id="IPR027417">
    <property type="entry name" value="P-loop_NTPase"/>
</dbReference>
<protein>
    <submittedName>
        <fullName evidence="2">AAA family ATPase</fullName>
    </submittedName>
</protein>
<dbReference type="RefSeq" id="WP_279241434.1">
    <property type="nucleotide sequence ID" value="NZ_CP036501.1"/>
</dbReference>
<gene>
    <name evidence="2" type="ORF">E0F26_09565</name>
</gene>
<evidence type="ECO:0000259" key="1">
    <source>
        <dbReference type="Pfam" id="PF00004"/>
    </source>
</evidence>
<feature type="domain" description="ATPase AAA-type core" evidence="1">
    <location>
        <begin position="59"/>
        <end position="188"/>
    </location>
</feature>
<dbReference type="Proteomes" id="UP001317963">
    <property type="component" value="Chromosome"/>
</dbReference>
<dbReference type="InterPro" id="IPR003959">
    <property type="entry name" value="ATPase_AAA_core"/>
</dbReference>
<reference evidence="2 3" key="1">
    <citation type="submission" date="2019-02" db="EMBL/GenBank/DDBJ databases">
        <title>Halieaceae_genomes.</title>
        <authorList>
            <person name="Li S.-H."/>
        </authorList>
    </citation>
    <scope>NUCLEOTIDE SEQUENCE [LARGE SCALE GENOMIC DNA]</scope>
    <source>
        <strain evidence="2 3">JH123</strain>
    </source>
</reference>
<sequence>MASDDYSYLPNKVSQLEPKRDWRRSVDKLTVTNEQVEEISDSQPLWCDSIFHQKSHVWVAPPNGGKTTIATSAAAELANDGYEVLYFNLDAGAADLKHYQGLAESSGYRLIAPLEAGTSEADCISVITQMLEDDDLSDCVVFLDTLKKFTDVISKQNSKKFYANVRGLTIRGCTVIALAHTNKHPDSDGKLVYEGTGDLKADFDIMMMLYPSKTDTELTVSTEFEKERALVKPQTFVIDSSRSVTLSGDYTNTRELEHVRRQEANDSEVIDFIKDLISLKPMNQSGVIAACKDAGMGNRKPTMRVLRAYRNRHWTCERGFQNNELRYISLDHSP</sequence>
<dbReference type="EMBL" id="CP036501">
    <property type="protein sequence ID" value="UZP74967.1"/>
    <property type="molecule type" value="Genomic_DNA"/>
</dbReference>
<organism evidence="2 3">
    <name type="scientific">Candidatus Paraluminiphilus aquimaris</name>
    <dbReference type="NCBI Taxonomy" id="2518994"/>
    <lineage>
        <taxon>Bacteria</taxon>
        <taxon>Pseudomonadati</taxon>
        <taxon>Pseudomonadota</taxon>
        <taxon>Gammaproteobacteria</taxon>
        <taxon>Cellvibrionales</taxon>
        <taxon>Halieaceae</taxon>
        <taxon>Candidatus Paraluminiphilus</taxon>
    </lineage>
</organism>